<accession>A0AAD0HSE6</accession>
<dbReference type="EMBL" id="CP022432">
    <property type="protein sequence ID" value="AVN66125.1"/>
    <property type="molecule type" value="Genomic_DNA"/>
</dbReference>
<reference evidence="1 2" key="1">
    <citation type="submission" date="2017-07" db="EMBL/GenBank/DDBJ databases">
        <title>Comparative genomic analysis of Mesoplasma florum.</title>
        <authorList>
            <person name="Baby V."/>
            <person name="Lachance J.-C."/>
            <person name="Gagnon J."/>
            <person name="Lucier J.-F."/>
            <person name="Matteau D."/>
            <person name="Knight T.F."/>
            <person name="Rodrigue S."/>
        </authorList>
    </citation>
    <scope>NUCLEOTIDE SEQUENCE [LARGE SCALE GENOMIC DNA]</scope>
    <source>
        <strain evidence="1 2">W12</strain>
    </source>
</reference>
<evidence type="ECO:0000313" key="1">
    <source>
        <dbReference type="EMBL" id="AVN66125.1"/>
    </source>
</evidence>
<dbReference type="Proteomes" id="UP000237990">
    <property type="component" value="Chromosome"/>
</dbReference>
<proteinExistence type="predicted"/>
<gene>
    <name evidence="1" type="ORF">MflW12_7200</name>
</gene>
<protein>
    <submittedName>
        <fullName evidence="1">Uncharacterized protein</fullName>
    </submittedName>
</protein>
<evidence type="ECO:0000313" key="2">
    <source>
        <dbReference type="Proteomes" id="UP000237990"/>
    </source>
</evidence>
<name>A0AAD0HSE6_MESFO</name>
<dbReference type="AlphaFoldDB" id="A0AAD0HSE6"/>
<sequence length="45" mass="5191">MQNNKVLEVIAADMNDINIINLSNADRIEFCKELKKVDLIQTMKI</sequence>
<organism evidence="1 2">
    <name type="scientific">Mesoplasma florum</name>
    <name type="common">Acholeplasma florum</name>
    <dbReference type="NCBI Taxonomy" id="2151"/>
    <lineage>
        <taxon>Bacteria</taxon>
        <taxon>Bacillati</taxon>
        <taxon>Mycoplasmatota</taxon>
        <taxon>Mollicutes</taxon>
        <taxon>Entomoplasmatales</taxon>
        <taxon>Entomoplasmataceae</taxon>
        <taxon>Mesoplasma</taxon>
    </lineage>
</organism>